<evidence type="ECO:0000313" key="1">
    <source>
        <dbReference type="EMBL" id="SZX60934.1"/>
    </source>
</evidence>
<organism evidence="1 2">
    <name type="scientific">Tetradesmus obliquus</name>
    <name type="common">Green alga</name>
    <name type="synonym">Acutodesmus obliquus</name>
    <dbReference type="NCBI Taxonomy" id="3088"/>
    <lineage>
        <taxon>Eukaryota</taxon>
        <taxon>Viridiplantae</taxon>
        <taxon>Chlorophyta</taxon>
        <taxon>core chlorophytes</taxon>
        <taxon>Chlorophyceae</taxon>
        <taxon>CS clade</taxon>
        <taxon>Sphaeropleales</taxon>
        <taxon>Scenedesmaceae</taxon>
        <taxon>Tetradesmus</taxon>
    </lineage>
</organism>
<dbReference type="Proteomes" id="UP000256970">
    <property type="component" value="Unassembled WGS sequence"/>
</dbReference>
<name>A0A383V8M0_TETOB</name>
<dbReference type="AlphaFoldDB" id="A0A383V8M0"/>
<protein>
    <submittedName>
        <fullName evidence="1">Uncharacterized protein</fullName>
    </submittedName>
</protein>
<accession>A0A383V8M0</accession>
<sequence>MAARAALGRAFVASGATLLGLGAATMVVSSISMGIARVVVTQGKKKTAVACCVCHGNKKVKCDVCAGEKAIRYHPFKALPVNSSRMPLTACAMCGASGEQTCLNCLGEGTVSPAHPRLKPAAAAAAAAGGAEAGGAVGLGAIVPPTA</sequence>
<proteinExistence type="predicted"/>
<keyword evidence="2" id="KW-1185">Reference proteome</keyword>
<reference evidence="1 2" key="1">
    <citation type="submission" date="2016-10" db="EMBL/GenBank/DDBJ databases">
        <authorList>
            <person name="Cai Z."/>
        </authorList>
    </citation>
    <scope>NUCLEOTIDE SEQUENCE [LARGE SCALE GENOMIC DNA]</scope>
</reference>
<dbReference type="EMBL" id="FNXT01000114">
    <property type="protein sequence ID" value="SZX60934.1"/>
    <property type="molecule type" value="Genomic_DNA"/>
</dbReference>
<gene>
    <name evidence="1" type="ORF">BQ4739_LOCUS1474</name>
</gene>
<evidence type="ECO:0000313" key="2">
    <source>
        <dbReference type="Proteomes" id="UP000256970"/>
    </source>
</evidence>